<dbReference type="Proteomes" id="UP001229421">
    <property type="component" value="Unassembled WGS sequence"/>
</dbReference>
<evidence type="ECO:0000256" key="1">
    <source>
        <dbReference type="ARBA" id="ARBA00023027"/>
    </source>
</evidence>
<proteinExistence type="predicted"/>
<dbReference type="PROSITE" id="PS50104">
    <property type="entry name" value="TIR"/>
    <property type="match status" value="1"/>
</dbReference>
<keyword evidence="4" id="KW-1185">Reference proteome</keyword>
<dbReference type="Gene3D" id="3.40.50.10140">
    <property type="entry name" value="Toll/interleukin-1 receptor homology (TIR) domain"/>
    <property type="match status" value="1"/>
</dbReference>
<dbReference type="GO" id="GO:0007165">
    <property type="term" value="P:signal transduction"/>
    <property type="evidence" value="ECO:0007669"/>
    <property type="project" value="InterPro"/>
</dbReference>
<organism evidence="3 4">
    <name type="scientific">Tagetes erecta</name>
    <name type="common">African marigold</name>
    <dbReference type="NCBI Taxonomy" id="13708"/>
    <lineage>
        <taxon>Eukaryota</taxon>
        <taxon>Viridiplantae</taxon>
        <taxon>Streptophyta</taxon>
        <taxon>Embryophyta</taxon>
        <taxon>Tracheophyta</taxon>
        <taxon>Spermatophyta</taxon>
        <taxon>Magnoliopsida</taxon>
        <taxon>eudicotyledons</taxon>
        <taxon>Gunneridae</taxon>
        <taxon>Pentapetalae</taxon>
        <taxon>asterids</taxon>
        <taxon>campanulids</taxon>
        <taxon>Asterales</taxon>
        <taxon>Asteraceae</taxon>
        <taxon>Asteroideae</taxon>
        <taxon>Heliantheae alliance</taxon>
        <taxon>Tageteae</taxon>
        <taxon>Tagetes</taxon>
    </lineage>
</organism>
<dbReference type="Pfam" id="PF01582">
    <property type="entry name" value="TIR"/>
    <property type="match status" value="1"/>
</dbReference>
<evidence type="ECO:0000313" key="3">
    <source>
        <dbReference type="EMBL" id="KAK1418465.1"/>
    </source>
</evidence>
<dbReference type="EMBL" id="JAUHHV010000007">
    <property type="protein sequence ID" value="KAK1418465.1"/>
    <property type="molecule type" value="Genomic_DNA"/>
</dbReference>
<dbReference type="InterPro" id="IPR000157">
    <property type="entry name" value="TIR_dom"/>
</dbReference>
<dbReference type="AlphaFoldDB" id="A0AAD8KF60"/>
<protein>
    <recommendedName>
        <fullName evidence="2">TIR domain-containing protein</fullName>
    </recommendedName>
</protein>
<keyword evidence="1" id="KW-0520">NAD</keyword>
<dbReference type="SUPFAM" id="SSF52200">
    <property type="entry name" value="Toll/Interleukin receptor TIR domain"/>
    <property type="match status" value="1"/>
</dbReference>
<accession>A0AAD8KF60</accession>
<evidence type="ECO:0000259" key="2">
    <source>
        <dbReference type="PROSITE" id="PS50104"/>
    </source>
</evidence>
<feature type="domain" description="TIR" evidence="2">
    <location>
        <begin position="22"/>
        <end position="182"/>
    </location>
</feature>
<reference evidence="3" key="1">
    <citation type="journal article" date="2023" name="bioRxiv">
        <title>Improved chromosome-level genome assembly for marigold (Tagetes erecta).</title>
        <authorList>
            <person name="Jiang F."/>
            <person name="Yuan L."/>
            <person name="Wang S."/>
            <person name="Wang H."/>
            <person name="Xu D."/>
            <person name="Wang A."/>
            <person name="Fan W."/>
        </authorList>
    </citation>
    <scope>NUCLEOTIDE SEQUENCE</scope>
    <source>
        <strain evidence="3">WSJ</strain>
        <tissue evidence="3">Leaf</tissue>
    </source>
</reference>
<name>A0AAD8KF60_TARER</name>
<dbReference type="PANTHER" id="PTHR32009:SF133">
    <property type="entry name" value="TIR DOMAIN-CONTAINING PROTEIN"/>
    <property type="match status" value="1"/>
</dbReference>
<dbReference type="FunFam" id="3.40.50.10140:FF:000007">
    <property type="entry name" value="Disease resistance protein (TIR-NBS-LRR class)"/>
    <property type="match status" value="1"/>
</dbReference>
<dbReference type="InterPro" id="IPR035897">
    <property type="entry name" value="Toll_tir_struct_dom_sf"/>
</dbReference>
<sequence>MLIIIISMASSSLSNNAHTHSFRFDVFLSFRGEDTRYSFTDHLYQALLGAGLRTFRDDDELERGEEIKPEMDTAIVESRASVVVLSKNYAKSRWCLDELCLILEQKKKLNHFVLPVFYHVDPSDVRNHRRRFAIKGSKKWTLDDVKRWKKALTKVANLSGIVLSGSEADCIAKVVDLINCKLD</sequence>
<comment type="caution">
    <text evidence="3">The sequence shown here is derived from an EMBL/GenBank/DDBJ whole genome shotgun (WGS) entry which is preliminary data.</text>
</comment>
<dbReference type="PANTHER" id="PTHR32009">
    <property type="entry name" value="TMV RESISTANCE PROTEIN N-LIKE"/>
    <property type="match status" value="1"/>
</dbReference>
<evidence type="ECO:0000313" key="4">
    <source>
        <dbReference type="Proteomes" id="UP001229421"/>
    </source>
</evidence>
<gene>
    <name evidence="3" type="ORF">QVD17_27610</name>
</gene>
<dbReference type="SMART" id="SM00255">
    <property type="entry name" value="TIR"/>
    <property type="match status" value="1"/>
</dbReference>